<dbReference type="InterPro" id="IPR047863">
    <property type="entry name" value="Ribosomal_uS8_CS"/>
</dbReference>
<dbReference type="NCBIfam" id="NF001109">
    <property type="entry name" value="PRK00136.1"/>
    <property type="match status" value="1"/>
</dbReference>
<keyword evidence="4 8" id="KW-0689">Ribosomal protein</keyword>
<keyword evidence="11" id="KW-1185">Reference proteome</keyword>
<dbReference type="FunFam" id="3.30.1370.30:FF:000002">
    <property type="entry name" value="30S ribosomal protein S8"/>
    <property type="match status" value="1"/>
</dbReference>
<dbReference type="InterPro" id="IPR000630">
    <property type="entry name" value="Ribosomal_uS8"/>
</dbReference>
<dbReference type="GO" id="GO:0005840">
    <property type="term" value="C:ribosome"/>
    <property type="evidence" value="ECO:0007669"/>
    <property type="project" value="UniProtKB-KW"/>
</dbReference>
<gene>
    <name evidence="8" type="primary">rpsH</name>
    <name evidence="10" type="ORF">DVS28_a4472</name>
</gene>
<dbReference type="Gene3D" id="3.30.1370.30">
    <property type="match status" value="1"/>
</dbReference>
<reference evidence="10 11" key="1">
    <citation type="submission" date="2018-09" db="EMBL/GenBank/DDBJ databases">
        <title>Complete genome sequence of Euzebya sp. DY32-46 isolated from seawater of Pacific Ocean.</title>
        <authorList>
            <person name="Xu L."/>
            <person name="Wu Y.-H."/>
            <person name="Xu X.-W."/>
        </authorList>
    </citation>
    <scope>NUCLEOTIDE SEQUENCE [LARGE SCALE GENOMIC DNA]</scope>
    <source>
        <strain evidence="10 11">DY32-46</strain>
    </source>
</reference>
<evidence type="ECO:0000256" key="5">
    <source>
        <dbReference type="ARBA" id="ARBA00023274"/>
    </source>
</evidence>
<evidence type="ECO:0000256" key="2">
    <source>
        <dbReference type="ARBA" id="ARBA00022730"/>
    </source>
</evidence>
<evidence type="ECO:0000256" key="3">
    <source>
        <dbReference type="ARBA" id="ARBA00022884"/>
    </source>
</evidence>
<dbReference type="SUPFAM" id="SSF56047">
    <property type="entry name" value="Ribosomal protein S8"/>
    <property type="match status" value="1"/>
</dbReference>
<organism evidence="10 11">
    <name type="scientific">Euzebya pacifica</name>
    <dbReference type="NCBI Taxonomy" id="1608957"/>
    <lineage>
        <taxon>Bacteria</taxon>
        <taxon>Bacillati</taxon>
        <taxon>Actinomycetota</taxon>
        <taxon>Nitriliruptoria</taxon>
        <taxon>Euzebyales</taxon>
    </lineage>
</organism>
<dbReference type="FunFam" id="3.30.1490.10:FF:000001">
    <property type="entry name" value="30S ribosomal protein S8"/>
    <property type="match status" value="1"/>
</dbReference>
<comment type="function">
    <text evidence="8">One of the primary rRNA binding proteins, it binds directly to 16S rRNA central domain where it helps coordinate assembly of the platform of the 30S subunit.</text>
</comment>
<dbReference type="Gene3D" id="3.30.1490.10">
    <property type="match status" value="1"/>
</dbReference>
<protein>
    <recommendedName>
        <fullName evidence="6 8">Small ribosomal subunit protein uS8</fullName>
    </recommendedName>
</protein>
<evidence type="ECO:0000313" key="11">
    <source>
        <dbReference type="Proteomes" id="UP000264006"/>
    </source>
</evidence>
<dbReference type="GO" id="GO:1990904">
    <property type="term" value="C:ribonucleoprotein complex"/>
    <property type="evidence" value="ECO:0007669"/>
    <property type="project" value="UniProtKB-KW"/>
</dbReference>
<comment type="subunit">
    <text evidence="7 8">Part of the 30S ribosomal subunit. Contacts proteins S5 and S12.</text>
</comment>
<dbReference type="AlphaFoldDB" id="A0A346Y3U0"/>
<accession>A0A346Y3U0</accession>
<dbReference type="PANTHER" id="PTHR11758">
    <property type="entry name" value="40S RIBOSOMAL PROTEIN S15A"/>
    <property type="match status" value="1"/>
</dbReference>
<dbReference type="HAMAP" id="MF_01302_B">
    <property type="entry name" value="Ribosomal_uS8_B"/>
    <property type="match status" value="1"/>
</dbReference>
<evidence type="ECO:0000256" key="1">
    <source>
        <dbReference type="ARBA" id="ARBA00006471"/>
    </source>
</evidence>
<evidence type="ECO:0000256" key="6">
    <source>
        <dbReference type="ARBA" id="ARBA00035258"/>
    </source>
</evidence>
<proteinExistence type="inferred from homology"/>
<keyword evidence="5 8" id="KW-0687">Ribonucleoprotein</keyword>
<evidence type="ECO:0000256" key="4">
    <source>
        <dbReference type="ARBA" id="ARBA00022980"/>
    </source>
</evidence>
<evidence type="ECO:0000256" key="7">
    <source>
        <dbReference type="ARBA" id="ARBA00046740"/>
    </source>
</evidence>
<dbReference type="EMBL" id="CP031165">
    <property type="protein sequence ID" value="AXV09137.1"/>
    <property type="molecule type" value="Genomic_DNA"/>
</dbReference>
<name>A0A346Y3U0_9ACTN</name>
<sequence>MTMTDPVADMLTRIRNANMAYTELLEMPSSNLKANIAEILKQEGYIRDFLVEPTTPQATLKVALKFTKDRERVLTGIRRISKPGLRVYAKAEELPRVLGGLGVAIVSTSKGLLTDRDARKAGVGGEILAYVW</sequence>
<evidence type="ECO:0000256" key="8">
    <source>
        <dbReference type="HAMAP-Rule" id="MF_01302"/>
    </source>
</evidence>
<dbReference type="InterPro" id="IPR035987">
    <property type="entry name" value="Ribosomal_uS8_sf"/>
</dbReference>
<dbReference type="GO" id="GO:0005737">
    <property type="term" value="C:cytoplasm"/>
    <property type="evidence" value="ECO:0007669"/>
    <property type="project" value="UniProtKB-ARBA"/>
</dbReference>
<keyword evidence="3 8" id="KW-0694">RNA-binding</keyword>
<evidence type="ECO:0000313" key="10">
    <source>
        <dbReference type="EMBL" id="AXV09137.1"/>
    </source>
</evidence>
<evidence type="ECO:0000256" key="9">
    <source>
        <dbReference type="RuleBase" id="RU003660"/>
    </source>
</evidence>
<comment type="similarity">
    <text evidence="1 8 9">Belongs to the universal ribosomal protein uS8 family.</text>
</comment>
<dbReference type="Pfam" id="PF00410">
    <property type="entry name" value="Ribosomal_S8"/>
    <property type="match status" value="1"/>
</dbReference>
<keyword evidence="2 8" id="KW-0699">rRNA-binding</keyword>
<dbReference type="OrthoDB" id="9802617at2"/>
<dbReference type="KEGG" id="euz:DVS28_a4472"/>
<dbReference type="PROSITE" id="PS00053">
    <property type="entry name" value="RIBOSOMAL_S8"/>
    <property type="match status" value="1"/>
</dbReference>
<dbReference type="Proteomes" id="UP000264006">
    <property type="component" value="Chromosome"/>
</dbReference>
<dbReference type="GO" id="GO:0006412">
    <property type="term" value="P:translation"/>
    <property type="evidence" value="ECO:0007669"/>
    <property type="project" value="UniProtKB-UniRule"/>
</dbReference>
<dbReference type="GO" id="GO:0003735">
    <property type="term" value="F:structural constituent of ribosome"/>
    <property type="evidence" value="ECO:0007669"/>
    <property type="project" value="InterPro"/>
</dbReference>
<dbReference type="RefSeq" id="WP_108665844.1">
    <property type="nucleotide sequence ID" value="NZ_CAXIBR010000021.1"/>
</dbReference>
<dbReference type="GO" id="GO:0019843">
    <property type="term" value="F:rRNA binding"/>
    <property type="evidence" value="ECO:0007669"/>
    <property type="project" value="UniProtKB-UniRule"/>
</dbReference>